<evidence type="ECO:0000313" key="8">
    <source>
        <dbReference type="EMBL" id="KAG8475734.1"/>
    </source>
</evidence>
<keyword evidence="3 7" id="KW-0812">Transmembrane</keyword>
<feature type="transmembrane region" description="Helical" evidence="7">
    <location>
        <begin position="44"/>
        <end position="64"/>
    </location>
</feature>
<evidence type="ECO:0000256" key="7">
    <source>
        <dbReference type="SAM" id="Phobius"/>
    </source>
</evidence>
<comment type="subcellular location">
    <subcellularLocation>
        <location evidence="1">Membrane</location>
        <topology evidence="1">Multi-pass membrane protein</topology>
    </subcellularLocation>
</comment>
<dbReference type="InterPro" id="IPR036259">
    <property type="entry name" value="MFS_trans_sf"/>
</dbReference>
<evidence type="ECO:0000256" key="6">
    <source>
        <dbReference type="SAM" id="MobiDB-lite"/>
    </source>
</evidence>
<dbReference type="Proteomes" id="UP000701853">
    <property type="component" value="Chromosome 12"/>
</dbReference>
<feature type="transmembrane region" description="Helical" evidence="7">
    <location>
        <begin position="496"/>
        <end position="519"/>
    </location>
</feature>
<evidence type="ECO:0000256" key="3">
    <source>
        <dbReference type="ARBA" id="ARBA00022692"/>
    </source>
</evidence>
<dbReference type="OrthoDB" id="8904098at2759"/>
<sequence>MDDRMNKSDKKAMEKEEKATVATDDEPEINYRGWKAMPFIIGNFGTKACLFLIFCLAFLCDTYFDRYKILGFATVASFLGLLAIQLTTSILELYPHRCATKESRECEGLTVGQLAFLLMGLGLMIMGAGGVRPCNLAFGVDQFNPKTEAKKRGIDSFFNWYLFTFTFAQMLGYWPWDSFNSHDYSFSKIYVKVKATGSPITSVAQVIVVAVKKRKLKPYFPPKSINSKLPYTDQFRSTHYLLPFINFLQVYPMHASRPSNVAKTREEKNIFLDKAAIVTPQDEIKGDGSPADPWRRCNLQQVEEVKCLFRMLPIWASQIINFRIPAASYVVFMMLSLTIFIPVYDRALVPFLQKIRGKEEGITILQRIGIEMFVSIFTTLVSRMVEQHRRSIALTKPTLGVVPRKGAISSMSASILIPQSILGGLTKAFESIGLIEFYYKQFPENMKSIRGSLFYYGLAGSNYFSSLLIFIIHRTTNRTTTRNWLKEDLNKGRLDYYYYIIAGLGILNLGYFLLCASWYKYKGNSDNTPKLEFHVNGGNSSLINLSLIILESELFMRQWKKMDDRMNKSDKEEIEKEEKATVVTDGEPEINYRGWKPMPFIIGNFGTNACLVLIFFLGFFR</sequence>
<feature type="transmembrane region" description="Helical" evidence="7">
    <location>
        <begin position="114"/>
        <end position="138"/>
    </location>
</feature>
<protein>
    <submittedName>
        <fullName evidence="8">Uncharacterized protein</fullName>
    </submittedName>
</protein>
<dbReference type="GO" id="GO:0016020">
    <property type="term" value="C:membrane"/>
    <property type="evidence" value="ECO:0007669"/>
    <property type="project" value="UniProtKB-SubCell"/>
</dbReference>
<organism evidence="8 9">
    <name type="scientific">Gossypium anomalum</name>
    <dbReference type="NCBI Taxonomy" id="47600"/>
    <lineage>
        <taxon>Eukaryota</taxon>
        <taxon>Viridiplantae</taxon>
        <taxon>Streptophyta</taxon>
        <taxon>Embryophyta</taxon>
        <taxon>Tracheophyta</taxon>
        <taxon>Spermatophyta</taxon>
        <taxon>Magnoliopsida</taxon>
        <taxon>eudicotyledons</taxon>
        <taxon>Gunneridae</taxon>
        <taxon>Pentapetalae</taxon>
        <taxon>rosids</taxon>
        <taxon>malvids</taxon>
        <taxon>Malvales</taxon>
        <taxon>Malvaceae</taxon>
        <taxon>Malvoideae</taxon>
        <taxon>Gossypium</taxon>
    </lineage>
</organism>
<evidence type="ECO:0000256" key="5">
    <source>
        <dbReference type="ARBA" id="ARBA00023136"/>
    </source>
</evidence>
<dbReference type="PANTHER" id="PTHR11654">
    <property type="entry name" value="OLIGOPEPTIDE TRANSPORTER-RELATED"/>
    <property type="match status" value="1"/>
</dbReference>
<feature type="transmembrane region" description="Helical" evidence="7">
    <location>
        <begin position="600"/>
        <end position="620"/>
    </location>
</feature>
<feature type="transmembrane region" description="Helical" evidence="7">
    <location>
        <begin position="158"/>
        <end position="176"/>
    </location>
</feature>
<evidence type="ECO:0000313" key="9">
    <source>
        <dbReference type="Proteomes" id="UP000701853"/>
    </source>
</evidence>
<feature type="transmembrane region" description="Helical" evidence="7">
    <location>
        <begin position="70"/>
        <end position="94"/>
    </location>
</feature>
<accession>A0A8J6CKI7</accession>
<evidence type="ECO:0000256" key="1">
    <source>
        <dbReference type="ARBA" id="ARBA00004141"/>
    </source>
</evidence>
<dbReference type="Gene3D" id="1.20.1250.20">
    <property type="entry name" value="MFS general substrate transporter like domains"/>
    <property type="match status" value="2"/>
</dbReference>
<comment type="caution">
    <text evidence="8">The sequence shown here is derived from an EMBL/GenBank/DDBJ whole genome shotgun (WGS) entry which is preliminary data.</text>
</comment>
<evidence type="ECO:0000256" key="4">
    <source>
        <dbReference type="ARBA" id="ARBA00022989"/>
    </source>
</evidence>
<keyword evidence="5 7" id="KW-0472">Membrane</keyword>
<dbReference type="AlphaFoldDB" id="A0A8J6CKI7"/>
<name>A0A8J6CKI7_9ROSI</name>
<gene>
    <name evidence="8" type="ORF">CXB51_032496</name>
</gene>
<keyword evidence="9" id="KW-1185">Reference proteome</keyword>
<feature type="transmembrane region" description="Helical" evidence="7">
    <location>
        <begin position="326"/>
        <end position="344"/>
    </location>
</feature>
<dbReference type="GO" id="GO:0022857">
    <property type="term" value="F:transmembrane transporter activity"/>
    <property type="evidence" value="ECO:0007669"/>
    <property type="project" value="InterPro"/>
</dbReference>
<proteinExistence type="inferred from homology"/>
<evidence type="ECO:0000256" key="2">
    <source>
        <dbReference type="ARBA" id="ARBA00005982"/>
    </source>
</evidence>
<dbReference type="EMBL" id="JAHUZN010000012">
    <property type="protein sequence ID" value="KAG8475734.1"/>
    <property type="molecule type" value="Genomic_DNA"/>
</dbReference>
<feature type="compositionally biased region" description="Basic and acidic residues" evidence="6">
    <location>
        <begin position="1"/>
        <end position="19"/>
    </location>
</feature>
<dbReference type="InterPro" id="IPR000109">
    <property type="entry name" value="POT_fam"/>
</dbReference>
<comment type="similarity">
    <text evidence="2">Belongs to the major facilitator superfamily. Proton-dependent oligopeptide transporter (POT/PTR) (TC 2.A.17) family.</text>
</comment>
<feature type="region of interest" description="Disordered" evidence="6">
    <location>
        <begin position="1"/>
        <end position="21"/>
    </location>
</feature>
<feature type="transmembrane region" description="Helical" evidence="7">
    <location>
        <begin position="453"/>
        <end position="475"/>
    </location>
</feature>
<reference evidence="8 9" key="1">
    <citation type="journal article" date="2021" name="bioRxiv">
        <title>The Gossypium anomalum genome as a resource for cotton improvement and evolutionary analysis of hybrid incompatibility.</title>
        <authorList>
            <person name="Grover C.E."/>
            <person name="Yuan D."/>
            <person name="Arick M.A."/>
            <person name="Miller E.R."/>
            <person name="Hu G."/>
            <person name="Peterson D.G."/>
            <person name="Wendel J.F."/>
            <person name="Udall J.A."/>
        </authorList>
    </citation>
    <scope>NUCLEOTIDE SEQUENCE [LARGE SCALE GENOMIC DNA]</scope>
    <source>
        <strain evidence="8">JFW-Udall</strain>
        <tissue evidence="8">Leaf</tissue>
    </source>
</reference>
<dbReference type="Pfam" id="PF00854">
    <property type="entry name" value="PTR2"/>
    <property type="match status" value="2"/>
</dbReference>
<keyword evidence="4 7" id="KW-1133">Transmembrane helix</keyword>